<gene>
    <name evidence="14" type="ORF">PFISCL1PPCAC_6046</name>
</gene>
<dbReference type="SMART" id="SM00836">
    <property type="entry name" value="DALR_1"/>
    <property type="match status" value="1"/>
</dbReference>
<evidence type="ECO:0000256" key="11">
    <source>
        <dbReference type="ARBA" id="ARBA00049595"/>
    </source>
</evidence>
<evidence type="ECO:0000313" key="14">
    <source>
        <dbReference type="EMBL" id="GMT14749.1"/>
    </source>
</evidence>
<dbReference type="GO" id="GO:0004814">
    <property type="term" value="F:arginine-tRNA ligase activity"/>
    <property type="evidence" value="ECO:0007669"/>
    <property type="project" value="UniProtKB-EC"/>
</dbReference>
<proteinExistence type="inferred from homology"/>
<comment type="function">
    <text evidence="11">Catalyzes the attachment of arginine to tRNA(Arg) in a two-step reaction: arginine is first activated by ATP to form Arg-AMP and then transferred to the acceptor end of tRNA(Arg).</text>
</comment>
<dbReference type="Gene3D" id="1.10.730.10">
    <property type="entry name" value="Isoleucyl-tRNA Synthetase, Domain 1"/>
    <property type="match status" value="1"/>
</dbReference>
<evidence type="ECO:0000256" key="10">
    <source>
        <dbReference type="ARBA" id="ARBA00049339"/>
    </source>
</evidence>
<evidence type="ECO:0000256" key="7">
    <source>
        <dbReference type="ARBA" id="ARBA00023146"/>
    </source>
</evidence>
<keyword evidence="5 12" id="KW-0067">ATP-binding</keyword>
<dbReference type="PANTHER" id="PTHR11956:SF11">
    <property type="entry name" value="ARGININE--TRNA LIGASE, MITOCHONDRIAL-RELATED"/>
    <property type="match status" value="1"/>
</dbReference>
<evidence type="ECO:0000256" key="8">
    <source>
        <dbReference type="ARBA" id="ARBA00033033"/>
    </source>
</evidence>
<evidence type="ECO:0000256" key="4">
    <source>
        <dbReference type="ARBA" id="ARBA00022741"/>
    </source>
</evidence>
<dbReference type="PANTHER" id="PTHR11956">
    <property type="entry name" value="ARGINYL-TRNA SYNTHETASE"/>
    <property type="match status" value="1"/>
</dbReference>
<dbReference type="InterPro" id="IPR009080">
    <property type="entry name" value="tRNAsynth_Ia_anticodon-bd"/>
</dbReference>
<dbReference type="GO" id="GO:0006420">
    <property type="term" value="P:arginyl-tRNA aminoacylation"/>
    <property type="evidence" value="ECO:0007669"/>
    <property type="project" value="InterPro"/>
</dbReference>
<dbReference type="InterPro" id="IPR001412">
    <property type="entry name" value="aa-tRNA-synth_I_CS"/>
</dbReference>
<accession>A0AAV5V5P8</accession>
<dbReference type="InterPro" id="IPR014729">
    <property type="entry name" value="Rossmann-like_a/b/a_fold"/>
</dbReference>
<evidence type="ECO:0000256" key="2">
    <source>
        <dbReference type="ARBA" id="ARBA00012837"/>
    </source>
</evidence>
<feature type="non-terminal residue" evidence="14">
    <location>
        <position position="1"/>
    </location>
</feature>
<keyword evidence="15" id="KW-1185">Reference proteome</keyword>
<comment type="similarity">
    <text evidence="1 12">Belongs to the class-I aminoacyl-tRNA synthetase family.</text>
</comment>
<comment type="catalytic activity">
    <reaction evidence="10">
        <text>tRNA(Arg) + L-arginine + ATP = L-arginyl-tRNA(Arg) + AMP + diphosphate</text>
        <dbReference type="Rhea" id="RHEA:20301"/>
        <dbReference type="Rhea" id="RHEA-COMP:9658"/>
        <dbReference type="Rhea" id="RHEA-COMP:9673"/>
        <dbReference type="ChEBI" id="CHEBI:30616"/>
        <dbReference type="ChEBI" id="CHEBI:32682"/>
        <dbReference type="ChEBI" id="CHEBI:33019"/>
        <dbReference type="ChEBI" id="CHEBI:78442"/>
        <dbReference type="ChEBI" id="CHEBI:78513"/>
        <dbReference type="ChEBI" id="CHEBI:456215"/>
        <dbReference type="EC" id="6.1.1.19"/>
    </reaction>
</comment>
<dbReference type="Pfam" id="PF05746">
    <property type="entry name" value="DALR_1"/>
    <property type="match status" value="1"/>
</dbReference>
<dbReference type="PRINTS" id="PR01038">
    <property type="entry name" value="TRNASYNTHARG"/>
</dbReference>
<dbReference type="InterPro" id="IPR008909">
    <property type="entry name" value="DALR_anticod-bd"/>
</dbReference>
<dbReference type="Pfam" id="PF00750">
    <property type="entry name" value="tRNA-synt_1d"/>
    <property type="match status" value="1"/>
</dbReference>
<keyword evidence="6 12" id="KW-0648">Protein biosynthesis</keyword>
<sequence length="488" mass="55113">TGPSLNQLRRVGLIQLLKNAQSGKKERVVIDYSSPNIAKRFHVGNLRSTLIGRYTAKLNSTLGNEVHSINYLGDWGRQMALIIAYWPKVRPSDSYWNSIGDGERVRLLTDCYVVGTRVMESDTQLKEEVRRIHERMEKVLIEKGSNDGELSEWRDIVSISTRHLHHFYSIFDCQFTKWLHESEESTRARSIVADLLSKGKAKVDGEGVIIPDGEVFHRLGRSDGTTLYLTRDISSILSRDSLYNADKYVYVVERAQRNHFNTLKRVMELMGREDLAAKIVHLSYGRVKGLSTRKGRTEAVEEIIDSGKELAREWMESSATAKKLSEEETDEISTKLAISSLVVTEMRRARNSDYEFSWRRTFDPSGGNNALFLHSKYSRLCSIEENNRHLMEGIEGAPIIIDTSSSPLISSLLSLHSSILSSSSSMESHEITNSLLSLARECGKAGVSMRVKGSEEETGRRRLALLSLARKTIEETMEILGIPTIPKM</sequence>
<dbReference type="Proteomes" id="UP001432322">
    <property type="component" value="Unassembled WGS sequence"/>
</dbReference>
<evidence type="ECO:0000256" key="12">
    <source>
        <dbReference type="RuleBase" id="RU363038"/>
    </source>
</evidence>
<dbReference type="EMBL" id="BTSY01000002">
    <property type="protein sequence ID" value="GMT14749.1"/>
    <property type="molecule type" value="Genomic_DNA"/>
</dbReference>
<evidence type="ECO:0000259" key="13">
    <source>
        <dbReference type="SMART" id="SM00836"/>
    </source>
</evidence>
<evidence type="ECO:0000313" key="15">
    <source>
        <dbReference type="Proteomes" id="UP001432322"/>
    </source>
</evidence>
<organism evidence="14 15">
    <name type="scientific">Pristionchus fissidentatus</name>
    <dbReference type="NCBI Taxonomy" id="1538716"/>
    <lineage>
        <taxon>Eukaryota</taxon>
        <taxon>Metazoa</taxon>
        <taxon>Ecdysozoa</taxon>
        <taxon>Nematoda</taxon>
        <taxon>Chromadorea</taxon>
        <taxon>Rhabditida</taxon>
        <taxon>Rhabditina</taxon>
        <taxon>Diplogasteromorpha</taxon>
        <taxon>Diplogasteroidea</taxon>
        <taxon>Neodiplogasteridae</taxon>
        <taxon>Pristionchus</taxon>
    </lineage>
</organism>
<evidence type="ECO:0000256" key="9">
    <source>
        <dbReference type="ARBA" id="ARBA00039495"/>
    </source>
</evidence>
<dbReference type="AlphaFoldDB" id="A0AAV5V5P8"/>
<keyword evidence="4 12" id="KW-0547">Nucleotide-binding</keyword>
<keyword evidence="7 12" id="KW-0030">Aminoacyl-tRNA synthetase</keyword>
<dbReference type="EC" id="6.1.1.19" evidence="2"/>
<reference evidence="14" key="1">
    <citation type="submission" date="2023-10" db="EMBL/GenBank/DDBJ databases">
        <title>Genome assembly of Pristionchus species.</title>
        <authorList>
            <person name="Yoshida K."/>
            <person name="Sommer R.J."/>
        </authorList>
    </citation>
    <scope>NUCLEOTIDE SEQUENCE</scope>
    <source>
        <strain evidence="14">RS5133</strain>
    </source>
</reference>
<keyword evidence="3 12" id="KW-0436">Ligase</keyword>
<comment type="caution">
    <text evidence="14">The sequence shown here is derived from an EMBL/GenBank/DDBJ whole genome shotgun (WGS) entry which is preliminary data.</text>
</comment>
<dbReference type="InterPro" id="IPR035684">
    <property type="entry name" value="ArgRS_core"/>
</dbReference>
<dbReference type="Gene3D" id="3.40.50.620">
    <property type="entry name" value="HUPs"/>
    <property type="match status" value="1"/>
</dbReference>
<dbReference type="PROSITE" id="PS00178">
    <property type="entry name" value="AA_TRNA_LIGASE_I"/>
    <property type="match status" value="1"/>
</dbReference>
<evidence type="ECO:0000256" key="6">
    <source>
        <dbReference type="ARBA" id="ARBA00022917"/>
    </source>
</evidence>
<evidence type="ECO:0000256" key="1">
    <source>
        <dbReference type="ARBA" id="ARBA00005594"/>
    </source>
</evidence>
<dbReference type="SUPFAM" id="SSF47323">
    <property type="entry name" value="Anticodon-binding domain of a subclass of class I aminoacyl-tRNA synthetases"/>
    <property type="match status" value="1"/>
</dbReference>
<feature type="domain" description="DALR anticodon binding" evidence="13">
    <location>
        <begin position="373"/>
        <end position="488"/>
    </location>
</feature>
<evidence type="ECO:0000256" key="5">
    <source>
        <dbReference type="ARBA" id="ARBA00022840"/>
    </source>
</evidence>
<dbReference type="SUPFAM" id="SSF52374">
    <property type="entry name" value="Nucleotidylyl transferase"/>
    <property type="match status" value="1"/>
</dbReference>
<dbReference type="GO" id="GO:0005739">
    <property type="term" value="C:mitochondrion"/>
    <property type="evidence" value="ECO:0007669"/>
    <property type="project" value="TreeGrafter"/>
</dbReference>
<dbReference type="GO" id="GO:0005524">
    <property type="term" value="F:ATP binding"/>
    <property type="evidence" value="ECO:0007669"/>
    <property type="project" value="UniProtKB-KW"/>
</dbReference>
<dbReference type="InterPro" id="IPR001278">
    <property type="entry name" value="Arg-tRNA-ligase"/>
</dbReference>
<name>A0AAV5V5P8_9BILA</name>
<evidence type="ECO:0000256" key="3">
    <source>
        <dbReference type="ARBA" id="ARBA00022598"/>
    </source>
</evidence>
<dbReference type="GO" id="GO:0032543">
    <property type="term" value="P:mitochondrial translation"/>
    <property type="evidence" value="ECO:0007669"/>
    <property type="project" value="TreeGrafter"/>
</dbReference>
<protein>
    <recommendedName>
        <fullName evidence="9">Probable arginine--tRNA ligase, mitochondrial</fullName>
        <ecNumber evidence="2">6.1.1.19</ecNumber>
    </recommendedName>
    <alternativeName>
        <fullName evidence="8">Arginyl-tRNA synthetase</fullName>
    </alternativeName>
</protein>